<dbReference type="AlphaFoldDB" id="A0A9J6EX75"/>
<keyword evidence="2" id="KW-1185">Reference proteome</keyword>
<dbReference type="EMBL" id="JABSTU010000001">
    <property type="protein sequence ID" value="KAH8039022.1"/>
    <property type="molecule type" value="Genomic_DNA"/>
</dbReference>
<proteinExistence type="predicted"/>
<organism evidence="1 2">
    <name type="scientific">Rhipicephalus microplus</name>
    <name type="common">Cattle tick</name>
    <name type="synonym">Boophilus microplus</name>
    <dbReference type="NCBI Taxonomy" id="6941"/>
    <lineage>
        <taxon>Eukaryota</taxon>
        <taxon>Metazoa</taxon>
        <taxon>Ecdysozoa</taxon>
        <taxon>Arthropoda</taxon>
        <taxon>Chelicerata</taxon>
        <taxon>Arachnida</taxon>
        <taxon>Acari</taxon>
        <taxon>Parasitiformes</taxon>
        <taxon>Ixodida</taxon>
        <taxon>Ixodoidea</taxon>
        <taxon>Ixodidae</taxon>
        <taxon>Rhipicephalinae</taxon>
        <taxon>Rhipicephalus</taxon>
        <taxon>Boophilus</taxon>
    </lineage>
</organism>
<dbReference type="VEuPathDB" id="VectorBase:LOC119187262"/>
<accession>A0A9J6EX75</accession>
<evidence type="ECO:0000313" key="2">
    <source>
        <dbReference type="Proteomes" id="UP000821866"/>
    </source>
</evidence>
<comment type="caution">
    <text evidence="1">The sequence shown here is derived from an EMBL/GenBank/DDBJ whole genome shotgun (WGS) entry which is preliminary data.</text>
</comment>
<reference evidence="1" key="1">
    <citation type="journal article" date="2020" name="Cell">
        <title>Large-Scale Comparative Analyses of Tick Genomes Elucidate Their Genetic Diversity and Vector Capacities.</title>
        <authorList>
            <consortium name="Tick Genome and Microbiome Consortium (TIGMIC)"/>
            <person name="Jia N."/>
            <person name="Wang J."/>
            <person name="Shi W."/>
            <person name="Du L."/>
            <person name="Sun Y."/>
            <person name="Zhan W."/>
            <person name="Jiang J.F."/>
            <person name="Wang Q."/>
            <person name="Zhang B."/>
            <person name="Ji P."/>
            <person name="Bell-Sakyi L."/>
            <person name="Cui X.M."/>
            <person name="Yuan T.T."/>
            <person name="Jiang B.G."/>
            <person name="Yang W.F."/>
            <person name="Lam T.T."/>
            <person name="Chang Q.C."/>
            <person name="Ding S.J."/>
            <person name="Wang X.J."/>
            <person name="Zhu J.G."/>
            <person name="Ruan X.D."/>
            <person name="Zhao L."/>
            <person name="Wei J.T."/>
            <person name="Ye R.Z."/>
            <person name="Que T.C."/>
            <person name="Du C.H."/>
            <person name="Zhou Y.H."/>
            <person name="Cheng J.X."/>
            <person name="Dai P.F."/>
            <person name="Guo W.B."/>
            <person name="Han X.H."/>
            <person name="Huang E.J."/>
            <person name="Li L.F."/>
            <person name="Wei W."/>
            <person name="Gao Y.C."/>
            <person name="Liu J.Z."/>
            <person name="Shao H.Z."/>
            <person name="Wang X."/>
            <person name="Wang C.C."/>
            <person name="Yang T.C."/>
            <person name="Huo Q.B."/>
            <person name="Li W."/>
            <person name="Chen H.Y."/>
            <person name="Chen S.E."/>
            <person name="Zhou L.G."/>
            <person name="Ni X.B."/>
            <person name="Tian J.H."/>
            <person name="Sheng Y."/>
            <person name="Liu T."/>
            <person name="Pan Y.S."/>
            <person name="Xia L.Y."/>
            <person name="Li J."/>
            <person name="Zhao F."/>
            <person name="Cao W.C."/>
        </authorList>
    </citation>
    <scope>NUCLEOTIDE SEQUENCE</scope>
    <source>
        <strain evidence="1">Rmic-2018</strain>
    </source>
</reference>
<dbReference type="Proteomes" id="UP000821866">
    <property type="component" value="Chromosome 1"/>
</dbReference>
<reference evidence="1" key="2">
    <citation type="submission" date="2021-09" db="EMBL/GenBank/DDBJ databases">
        <authorList>
            <person name="Jia N."/>
            <person name="Wang J."/>
            <person name="Shi W."/>
            <person name="Du L."/>
            <person name="Sun Y."/>
            <person name="Zhan W."/>
            <person name="Jiang J."/>
            <person name="Wang Q."/>
            <person name="Zhang B."/>
            <person name="Ji P."/>
            <person name="Sakyi L.B."/>
            <person name="Cui X."/>
            <person name="Yuan T."/>
            <person name="Jiang B."/>
            <person name="Yang W."/>
            <person name="Lam T.T.-Y."/>
            <person name="Chang Q."/>
            <person name="Ding S."/>
            <person name="Wang X."/>
            <person name="Zhu J."/>
            <person name="Ruan X."/>
            <person name="Zhao L."/>
            <person name="Wei J."/>
            <person name="Que T."/>
            <person name="Du C."/>
            <person name="Cheng J."/>
            <person name="Dai P."/>
            <person name="Han X."/>
            <person name="Huang E."/>
            <person name="Gao Y."/>
            <person name="Liu J."/>
            <person name="Shao H."/>
            <person name="Ye R."/>
            <person name="Li L."/>
            <person name="Wei W."/>
            <person name="Wang X."/>
            <person name="Wang C."/>
            <person name="Huo Q."/>
            <person name="Li W."/>
            <person name="Guo W."/>
            <person name="Chen H."/>
            <person name="Chen S."/>
            <person name="Zhou L."/>
            <person name="Zhou L."/>
            <person name="Ni X."/>
            <person name="Tian J."/>
            <person name="Zhou Y."/>
            <person name="Sheng Y."/>
            <person name="Liu T."/>
            <person name="Pan Y."/>
            <person name="Xia L."/>
            <person name="Li J."/>
            <person name="Zhao F."/>
            <person name="Cao W."/>
        </authorList>
    </citation>
    <scope>NUCLEOTIDE SEQUENCE</scope>
    <source>
        <strain evidence="1">Rmic-2018</strain>
        <tissue evidence="1">Larvae</tissue>
    </source>
</reference>
<gene>
    <name evidence="1" type="ORF">HPB51_004947</name>
</gene>
<dbReference type="SUPFAM" id="SSF55486">
    <property type="entry name" value="Metalloproteases ('zincins'), catalytic domain"/>
    <property type="match status" value="1"/>
</dbReference>
<evidence type="ECO:0000313" key="1">
    <source>
        <dbReference type="EMBL" id="KAH8039022.1"/>
    </source>
</evidence>
<protein>
    <submittedName>
        <fullName evidence="1">Uncharacterized protein</fullName>
    </submittedName>
</protein>
<sequence length="229" mass="26484">MRVSARPASLLHEKRETQCRLVDYFEYTTYSDQGFEPIRLNNFGSVTEPYVTSEYWSAFISLYTNNTYTSSDYIYYKEAAIMILKKIYKNMGEDKLRYLIAWKFFSHLVRFTDPYFFLGDRPASEACYEHVRNVMGLAVISPFLVSEPYPDVPLDIEALFPTWIKALGLSAQYMWMDTTTPLYDETRPIPYYTGVSNDVTVPTASMLPPFMYTHGIDALHYGGLGTVRT</sequence>
<name>A0A9J6EX75_RHIMP</name>